<dbReference type="PANTHER" id="PTHR38765:SF1">
    <property type="entry name" value="DUF484 DOMAIN-CONTAINING PROTEIN"/>
    <property type="match status" value="1"/>
</dbReference>
<evidence type="ECO:0008006" key="4">
    <source>
        <dbReference type="Google" id="ProtNLM"/>
    </source>
</evidence>
<evidence type="ECO:0000313" key="2">
    <source>
        <dbReference type="EMBL" id="BAV32989.1"/>
    </source>
</evidence>
<keyword evidence="3" id="KW-1185">Reference proteome</keyword>
<feature type="coiled-coil region" evidence="1">
    <location>
        <begin position="52"/>
        <end position="83"/>
    </location>
</feature>
<dbReference type="PANTHER" id="PTHR38765">
    <property type="entry name" value="DUF484 DOMAIN-CONTAINING PROTEIN"/>
    <property type="match status" value="1"/>
</dbReference>
<dbReference type="Pfam" id="PF04340">
    <property type="entry name" value="DUF484"/>
    <property type="match status" value="1"/>
</dbReference>
<sequence>MKQKLPSEEIQTELSWEEAVARYLEDHPDYFQRYPETLSRILLSHETGGKAVSLIERQVQVLREQNQALQRQLRELVNNARENDVLSGRLHRFATAMIGCASLDDVLDTTYDLLRQEFKLDAVVILLRGRPVQGGRAELVPEDDRRLNTLFQQFSGGKPICGGKFEDSLMSYLFSGRAAEIKSSALIPLGEKNPYGVLGLGTQDPYRFHPGMGTVYLTRLGEMLTHSLSRHHG</sequence>
<dbReference type="InterPro" id="IPR007435">
    <property type="entry name" value="DUF484"/>
</dbReference>
<dbReference type="InParanoid" id="A0A1B4XDU9"/>
<dbReference type="RefSeq" id="WP_096359898.1">
    <property type="nucleotide sequence ID" value="NZ_AP014879.1"/>
</dbReference>
<dbReference type="InterPro" id="IPR029016">
    <property type="entry name" value="GAF-like_dom_sf"/>
</dbReference>
<evidence type="ECO:0000313" key="3">
    <source>
        <dbReference type="Proteomes" id="UP000243180"/>
    </source>
</evidence>
<name>A0A1B4XDU9_9GAMM</name>
<dbReference type="EMBL" id="AP014879">
    <property type="protein sequence ID" value="BAV32989.1"/>
    <property type="molecule type" value="Genomic_DNA"/>
</dbReference>
<gene>
    <name evidence="2" type="ORF">SCL_0667</name>
</gene>
<evidence type="ECO:0000256" key="1">
    <source>
        <dbReference type="SAM" id="Coils"/>
    </source>
</evidence>
<organism evidence="2 3">
    <name type="scientific">Sulfuricaulis limicola</name>
    <dbReference type="NCBI Taxonomy" id="1620215"/>
    <lineage>
        <taxon>Bacteria</taxon>
        <taxon>Pseudomonadati</taxon>
        <taxon>Pseudomonadota</taxon>
        <taxon>Gammaproteobacteria</taxon>
        <taxon>Acidiferrobacterales</taxon>
        <taxon>Acidiferrobacteraceae</taxon>
        <taxon>Sulfuricaulis</taxon>
    </lineage>
</organism>
<dbReference type="SUPFAM" id="SSF55781">
    <property type="entry name" value="GAF domain-like"/>
    <property type="match status" value="1"/>
</dbReference>
<reference evidence="2 3" key="1">
    <citation type="submission" date="2015-05" db="EMBL/GenBank/DDBJ databases">
        <title>Complete genome sequence of a sulfur-oxidizing gammaproteobacterium strain HA5.</title>
        <authorList>
            <person name="Miura A."/>
            <person name="Kojima H."/>
            <person name="Fukui M."/>
        </authorList>
    </citation>
    <scope>NUCLEOTIDE SEQUENCE [LARGE SCALE GENOMIC DNA]</scope>
    <source>
        <strain evidence="2 3">HA5</strain>
    </source>
</reference>
<dbReference type="Gene3D" id="3.30.450.40">
    <property type="match status" value="1"/>
</dbReference>
<dbReference type="FunCoup" id="A0A1B4XDU9">
    <property type="interactions" value="27"/>
</dbReference>
<dbReference type="AlphaFoldDB" id="A0A1B4XDU9"/>
<protein>
    <recommendedName>
        <fullName evidence="4">Phytochrome sensor protein</fullName>
    </recommendedName>
</protein>
<dbReference type="Proteomes" id="UP000243180">
    <property type="component" value="Chromosome"/>
</dbReference>
<proteinExistence type="predicted"/>
<dbReference type="KEGG" id="slim:SCL_0667"/>
<keyword evidence="1" id="KW-0175">Coiled coil</keyword>
<dbReference type="OrthoDB" id="8525200at2"/>
<accession>A0A1B4XDU9</accession>